<sequence length="144" mass="16385">MKQFESPPTLKSKKRKMINYELSEEDEDNIDDMYDSNKDNEYHLPGISNDYSSPKRSSITIKNNNSSPNIFNFPIGKFLIEDNLDSPINVIGHSMINSSPTIIMSQPSHHTSVSTSKTKSVKKKIIFSQPSNLTGWYIMYTCSN</sequence>
<reference evidence="1" key="1">
    <citation type="submission" date="2018-04" db="EMBL/GenBank/DDBJ databases">
        <title>Transcriptome assembly of Sipha flava.</title>
        <authorList>
            <person name="Scully E.D."/>
            <person name="Geib S.M."/>
            <person name="Palmer N.A."/>
            <person name="Koch K."/>
            <person name="Bradshaw J."/>
            <person name="Heng-Moss T."/>
            <person name="Sarath G."/>
        </authorList>
    </citation>
    <scope>NUCLEOTIDE SEQUENCE</scope>
</reference>
<accession>A0A2S2QRG1</accession>
<organism evidence="1">
    <name type="scientific">Sipha flava</name>
    <name type="common">yellow sugarcane aphid</name>
    <dbReference type="NCBI Taxonomy" id="143950"/>
    <lineage>
        <taxon>Eukaryota</taxon>
        <taxon>Metazoa</taxon>
        <taxon>Ecdysozoa</taxon>
        <taxon>Arthropoda</taxon>
        <taxon>Hexapoda</taxon>
        <taxon>Insecta</taxon>
        <taxon>Pterygota</taxon>
        <taxon>Neoptera</taxon>
        <taxon>Paraneoptera</taxon>
        <taxon>Hemiptera</taxon>
        <taxon>Sternorrhyncha</taxon>
        <taxon>Aphidomorpha</taxon>
        <taxon>Aphidoidea</taxon>
        <taxon>Aphididae</taxon>
        <taxon>Sipha</taxon>
    </lineage>
</organism>
<dbReference type="EMBL" id="GGMS01011156">
    <property type="protein sequence ID" value="MBY80359.1"/>
    <property type="molecule type" value="Transcribed_RNA"/>
</dbReference>
<evidence type="ECO:0000313" key="1">
    <source>
        <dbReference type="EMBL" id="MBY80359.1"/>
    </source>
</evidence>
<proteinExistence type="predicted"/>
<name>A0A2S2QRG1_9HEMI</name>
<dbReference type="AlphaFoldDB" id="A0A2S2QRG1"/>
<gene>
    <name evidence="1" type="ORF">g.29880</name>
</gene>
<protein>
    <submittedName>
        <fullName evidence="1">Uncharacterized protein</fullName>
    </submittedName>
</protein>